<dbReference type="PROSITE" id="PS50977">
    <property type="entry name" value="HTH_TETR_2"/>
    <property type="match status" value="1"/>
</dbReference>
<feature type="DNA-binding region" description="H-T-H motif" evidence="4">
    <location>
        <begin position="55"/>
        <end position="74"/>
    </location>
</feature>
<dbReference type="Gene3D" id="1.10.357.10">
    <property type="entry name" value="Tetracycline Repressor, domain 2"/>
    <property type="match status" value="1"/>
</dbReference>
<dbReference type="InterPro" id="IPR050109">
    <property type="entry name" value="HTH-type_TetR-like_transc_reg"/>
</dbReference>
<feature type="region of interest" description="Disordered" evidence="5">
    <location>
        <begin position="214"/>
        <end position="247"/>
    </location>
</feature>
<evidence type="ECO:0000256" key="5">
    <source>
        <dbReference type="SAM" id="MobiDB-lite"/>
    </source>
</evidence>
<evidence type="ECO:0000256" key="3">
    <source>
        <dbReference type="ARBA" id="ARBA00023163"/>
    </source>
</evidence>
<dbReference type="SUPFAM" id="SSF46689">
    <property type="entry name" value="Homeodomain-like"/>
    <property type="match status" value="1"/>
</dbReference>
<evidence type="ECO:0000256" key="2">
    <source>
        <dbReference type="ARBA" id="ARBA00023125"/>
    </source>
</evidence>
<evidence type="ECO:0000256" key="4">
    <source>
        <dbReference type="PROSITE-ProRule" id="PRU00335"/>
    </source>
</evidence>
<dbReference type="Pfam" id="PF00440">
    <property type="entry name" value="TetR_N"/>
    <property type="match status" value="1"/>
</dbReference>
<feature type="compositionally biased region" description="Basic and acidic residues" evidence="5">
    <location>
        <begin position="218"/>
        <end position="234"/>
    </location>
</feature>
<keyword evidence="3" id="KW-0804">Transcription</keyword>
<gene>
    <name evidence="7" type="ORF">ACFQZM_35150</name>
</gene>
<name>A0ABW2XZX8_9ACTN</name>
<dbReference type="EMBL" id="JBHTGP010000018">
    <property type="protein sequence ID" value="MFD0689771.1"/>
    <property type="molecule type" value="Genomic_DNA"/>
</dbReference>
<protein>
    <submittedName>
        <fullName evidence="7">TetR/AcrR family transcriptional regulator</fullName>
    </submittedName>
</protein>
<feature type="domain" description="HTH tetR-type" evidence="6">
    <location>
        <begin position="31"/>
        <end position="92"/>
    </location>
</feature>
<dbReference type="Proteomes" id="UP001597063">
    <property type="component" value="Unassembled WGS sequence"/>
</dbReference>
<dbReference type="InterPro" id="IPR001647">
    <property type="entry name" value="HTH_TetR"/>
</dbReference>
<dbReference type="PANTHER" id="PTHR30055">
    <property type="entry name" value="HTH-TYPE TRANSCRIPTIONAL REGULATOR RUTR"/>
    <property type="match status" value="1"/>
</dbReference>
<keyword evidence="8" id="KW-1185">Reference proteome</keyword>
<reference evidence="8" key="1">
    <citation type="journal article" date="2019" name="Int. J. Syst. Evol. Microbiol.">
        <title>The Global Catalogue of Microorganisms (GCM) 10K type strain sequencing project: providing services to taxonomists for standard genome sequencing and annotation.</title>
        <authorList>
            <consortium name="The Broad Institute Genomics Platform"/>
            <consortium name="The Broad Institute Genome Sequencing Center for Infectious Disease"/>
            <person name="Wu L."/>
            <person name="Ma J."/>
        </authorList>
    </citation>
    <scope>NUCLEOTIDE SEQUENCE [LARGE SCALE GENOMIC DNA]</scope>
    <source>
        <strain evidence="8">JCM 9371</strain>
    </source>
</reference>
<keyword evidence="1" id="KW-0805">Transcription regulation</keyword>
<dbReference type="RefSeq" id="WP_165503122.1">
    <property type="nucleotide sequence ID" value="NZ_CAACUY010000155.1"/>
</dbReference>
<dbReference type="InterPro" id="IPR009057">
    <property type="entry name" value="Homeodomain-like_sf"/>
</dbReference>
<evidence type="ECO:0000256" key="1">
    <source>
        <dbReference type="ARBA" id="ARBA00023015"/>
    </source>
</evidence>
<proteinExistence type="predicted"/>
<sequence>MSENSIPGRPPDDVASRIAQRALAKRGADYTSEVRRLLDAAIEVMGQRGLTSRPRVADIVRAAGLSNDAFYRYFPSKDALVAALLEDGTERLYGYVAHQMTKEQTPEGKVRRWVRGVLSQAGEEIAANTRAVLWNAGAVSETVGSTPPMASGRLAELLSEHFRRLGSADPAFDASLAAHATFGKLGDYLWSGEEPTDRDIERITAFCLRTITPVAPGRTEEKASPHAEPLKRDGQGQGEESNSRKQE</sequence>
<comment type="caution">
    <text evidence="7">The sequence shown here is derived from an EMBL/GenBank/DDBJ whole genome shotgun (WGS) entry which is preliminary data.</text>
</comment>
<evidence type="ECO:0000313" key="8">
    <source>
        <dbReference type="Proteomes" id="UP001597063"/>
    </source>
</evidence>
<evidence type="ECO:0000259" key="6">
    <source>
        <dbReference type="PROSITE" id="PS50977"/>
    </source>
</evidence>
<keyword evidence="2 4" id="KW-0238">DNA-binding</keyword>
<accession>A0ABW2XZX8</accession>
<organism evidence="7 8">
    <name type="scientific">Actinomadura fibrosa</name>
    <dbReference type="NCBI Taxonomy" id="111802"/>
    <lineage>
        <taxon>Bacteria</taxon>
        <taxon>Bacillati</taxon>
        <taxon>Actinomycetota</taxon>
        <taxon>Actinomycetes</taxon>
        <taxon>Streptosporangiales</taxon>
        <taxon>Thermomonosporaceae</taxon>
        <taxon>Actinomadura</taxon>
    </lineage>
</organism>
<dbReference type="PANTHER" id="PTHR30055:SF234">
    <property type="entry name" value="HTH-TYPE TRANSCRIPTIONAL REGULATOR BETI"/>
    <property type="match status" value="1"/>
</dbReference>
<evidence type="ECO:0000313" key="7">
    <source>
        <dbReference type="EMBL" id="MFD0689771.1"/>
    </source>
</evidence>